<protein>
    <submittedName>
        <fullName evidence="4">Uridine kinase-like protein 5</fullName>
    </submittedName>
</protein>
<name>A0A1D6NSW6_MAIZE</name>
<keyword evidence="2" id="KW-0460">Magnesium</keyword>
<gene>
    <name evidence="4" type="ORF">ZEAMMB73_Zm00001d045018</name>
</gene>
<dbReference type="SUPFAM" id="SSF81665">
    <property type="entry name" value="Calcium ATPase, transmembrane domain M"/>
    <property type="match status" value="1"/>
</dbReference>
<dbReference type="PANTHER" id="PTHR24093:SF369">
    <property type="entry name" value="CALCIUM-TRANSPORTING ATPASE"/>
    <property type="match status" value="1"/>
</dbReference>
<sequence>MLYVDMKVNGVHLKGYKNNFMSTQDVKFIQFQLTVNVAALIINVVAAVSSGNVPLNAVQIRGMHTLIRDRDITTPDFVFHSDRLIGLVMEHGLGHLPFTEKQVITPTDIRKFQ</sequence>
<dbReference type="SUPFAM" id="SSF53271">
    <property type="entry name" value="PRTase-like"/>
    <property type="match status" value="1"/>
</dbReference>
<dbReference type="InterPro" id="IPR029057">
    <property type="entry name" value="PRTase-like"/>
</dbReference>
<dbReference type="STRING" id="4577.A0A1D6NSW6"/>
<evidence type="ECO:0000256" key="1">
    <source>
        <dbReference type="ARBA" id="ARBA00004127"/>
    </source>
</evidence>
<keyword evidence="4" id="KW-0418">Kinase</keyword>
<organism evidence="4">
    <name type="scientific">Zea mays</name>
    <name type="common">Maize</name>
    <dbReference type="NCBI Taxonomy" id="4577"/>
    <lineage>
        <taxon>Eukaryota</taxon>
        <taxon>Viridiplantae</taxon>
        <taxon>Streptophyta</taxon>
        <taxon>Embryophyta</taxon>
        <taxon>Tracheophyta</taxon>
        <taxon>Spermatophyta</taxon>
        <taxon>Magnoliopsida</taxon>
        <taxon>Liliopsida</taxon>
        <taxon>Poales</taxon>
        <taxon>Poaceae</taxon>
        <taxon>PACMAD clade</taxon>
        <taxon>Panicoideae</taxon>
        <taxon>Andropogonodae</taxon>
        <taxon>Andropogoneae</taxon>
        <taxon>Tripsacinae</taxon>
        <taxon>Zea</taxon>
    </lineage>
</organism>
<dbReference type="InterPro" id="IPR000836">
    <property type="entry name" value="PRTase_dom"/>
</dbReference>
<evidence type="ECO:0000256" key="2">
    <source>
        <dbReference type="ARBA" id="ARBA00022842"/>
    </source>
</evidence>
<evidence type="ECO:0000259" key="3">
    <source>
        <dbReference type="Pfam" id="PF14681"/>
    </source>
</evidence>
<dbReference type="SMR" id="A0A1D6NSW6"/>
<dbReference type="InterPro" id="IPR023298">
    <property type="entry name" value="ATPase_P-typ_TM_dom_sf"/>
</dbReference>
<dbReference type="EMBL" id="CM000785">
    <property type="protein sequence ID" value="AQL01326.1"/>
    <property type="molecule type" value="Genomic_DNA"/>
</dbReference>
<dbReference type="InParanoid" id="A0A1D6NSW6"/>
<feature type="domain" description="Phosphoribosyltransferase" evidence="3">
    <location>
        <begin position="57"/>
        <end position="107"/>
    </location>
</feature>
<dbReference type="GO" id="GO:0012505">
    <property type="term" value="C:endomembrane system"/>
    <property type="evidence" value="ECO:0007669"/>
    <property type="project" value="UniProtKB-SubCell"/>
</dbReference>
<accession>A0A1D6NSW6</accession>
<dbReference type="AlphaFoldDB" id="A0A1D6NSW6"/>
<proteinExistence type="predicted"/>
<dbReference type="PANTHER" id="PTHR24093">
    <property type="entry name" value="CATION TRANSPORTING ATPASE"/>
    <property type="match status" value="1"/>
</dbReference>
<keyword evidence="4" id="KW-0808">Transferase</keyword>
<comment type="subcellular location">
    <subcellularLocation>
        <location evidence="1">Endomembrane system</location>
        <topology evidence="1">Multi-pass membrane protein</topology>
    </subcellularLocation>
</comment>
<reference evidence="4" key="1">
    <citation type="submission" date="2015-12" db="EMBL/GenBank/DDBJ databases">
        <title>Update maize B73 reference genome by single molecule sequencing technologies.</title>
        <authorList>
            <consortium name="Maize Genome Sequencing Project"/>
            <person name="Ware D."/>
        </authorList>
    </citation>
    <scope>NUCLEOTIDE SEQUENCE</scope>
    <source>
        <tissue evidence="4">Seedling</tissue>
    </source>
</reference>
<dbReference type="ExpressionAtlas" id="A0A1D6NSW6">
    <property type="expression patterns" value="baseline and differential"/>
</dbReference>
<dbReference type="Pfam" id="PF14681">
    <property type="entry name" value="UPRTase"/>
    <property type="match status" value="1"/>
</dbReference>
<dbReference type="Gene3D" id="3.40.50.2020">
    <property type="match status" value="1"/>
</dbReference>
<dbReference type="GO" id="GO:0016301">
    <property type="term" value="F:kinase activity"/>
    <property type="evidence" value="ECO:0007669"/>
    <property type="project" value="UniProtKB-KW"/>
</dbReference>
<evidence type="ECO:0000313" key="4">
    <source>
        <dbReference type="EMBL" id="AQL01326.1"/>
    </source>
</evidence>